<dbReference type="AlphaFoldDB" id="A0A9P4Q2X3"/>
<keyword evidence="2" id="KW-1185">Reference proteome</keyword>
<evidence type="ECO:0000313" key="2">
    <source>
        <dbReference type="Proteomes" id="UP000799441"/>
    </source>
</evidence>
<gene>
    <name evidence="1" type="ORF">K431DRAFT_307255</name>
</gene>
<name>A0A9P4Q2X3_9PEZI</name>
<dbReference type="Proteomes" id="UP000799441">
    <property type="component" value="Unassembled WGS sequence"/>
</dbReference>
<sequence length="166" mass="18755">MLQYQISRRLLKKQVNYEGALYARKLNTILFQMLYRKSVDLTSETGKDPVSILLLDISHLAQSYGCCEHIKGDILTVLFNHSNQNEEWFQTREGPCCALEVASILQDRGAFMTALRYAAAHRAAFDRGGITPAWLAKLPEDLPDVVDEAARDILEKKSNRQVSSLP</sequence>
<accession>A0A9P4Q2X3</accession>
<protein>
    <submittedName>
        <fullName evidence="1">Uncharacterized protein</fullName>
    </submittedName>
</protein>
<dbReference type="EMBL" id="MU003853">
    <property type="protein sequence ID" value="KAF2717067.1"/>
    <property type="molecule type" value="Genomic_DNA"/>
</dbReference>
<organism evidence="1 2">
    <name type="scientific">Polychaeton citri CBS 116435</name>
    <dbReference type="NCBI Taxonomy" id="1314669"/>
    <lineage>
        <taxon>Eukaryota</taxon>
        <taxon>Fungi</taxon>
        <taxon>Dikarya</taxon>
        <taxon>Ascomycota</taxon>
        <taxon>Pezizomycotina</taxon>
        <taxon>Dothideomycetes</taxon>
        <taxon>Dothideomycetidae</taxon>
        <taxon>Capnodiales</taxon>
        <taxon>Capnodiaceae</taxon>
        <taxon>Polychaeton</taxon>
    </lineage>
</organism>
<dbReference type="OrthoDB" id="3872664at2759"/>
<reference evidence="1" key="1">
    <citation type="journal article" date="2020" name="Stud. Mycol.">
        <title>101 Dothideomycetes genomes: a test case for predicting lifestyles and emergence of pathogens.</title>
        <authorList>
            <person name="Haridas S."/>
            <person name="Albert R."/>
            <person name="Binder M."/>
            <person name="Bloem J."/>
            <person name="Labutti K."/>
            <person name="Salamov A."/>
            <person name="Andreopoulos B."/>
            <person name="Baker S."/>
            <person name="Barry K."/>
            <person name="Bills G."/>
            <person name="Bluhm B."/>
            <person name="Cannon C."/>
            <person name="Castanera R."/>
            <person name="Culley D."/>
            <person name="Daum C."/>
            <person name="Ezra D."/>
            <person name="Gonzalez J."/>
            <person name="Henrissat B."/>
            <person name="Kuo A."/>
            <person name="Liang C."/>
            <person name="Lipzen A."/>
            <person name="Lutzoni F."/>
            <person name="Magnuson J."/>
            <person name="Mondo S."/>
            <person name="Nolan M."/>
            <person name="Ohm R."/>
            <person name="Pangilinan J."/>
            <person name="Park H.-J."/>
            <person name="Ramirez L."/>
            <person name="Alfaro M."/>
            <person name="Sun H."/>
            <person name="Tritt A."/>
            <person name="Yoshinaga Y."/>
            <person name="Zwiers L.-H."/>
            <person name="Turgeon B."/>
            <person name="Goodwin S."/>
            <person name="Spatafora J."/>
            <person name="Crous P."/>
            <person name="Grigoriev I."/>
        </authorList>
    </citation>
    <scope>NUCLEOTIDE SEQUENCE</scope>
    <source>
        <strain evidence="1">CBS 116435</strain>
    </source>
</reference>
<evidence type="ECO:0000313" key="1">
    <source>
        <dbReference type="EMBL" id="KAF2717067.1"/>
    </source>
</evidence>
<proteinExistence type="predicted"/>
<comment type="caution">
    <text evidence="1">The sequence shown here is derived from an EMBL/GenBank/DDBJ whole genome shotgun (WGS) entry which is preliminary data.</text>
</comment>